<sequence length="134" mass="14080">MRPRLVTGFYSAATLAVLGLIVTSCGTPAPTVTTDQHSALSTMERVMLNANACWFKSADPAFAGYQLAPELNSYTGRPRILVVDKKHPTGRPSLVVQAEGNPAQLQAFGPMMSGASGGRITGDVNRWAAGTKGC</sequence>
<dbReference type="RefSeq" id="WP_285878670.1">
    <property type="nucleotide sequence ID" value="NZ_JARFYN010000008.1"/>
</dbReference>
<comment type="caution">
    <text evidence="2">The sequence shown here is derived from an EMBL/GenBank/DDBJ whole genome shotgun (WGS) entry which is preliminary data.</text>
</comment>
<accession>A0ABT7KAX1</accession>
<gene>
    <name evidence="2" type="ORF">PY650_08540</name>
</gene>
<evidence type="ECO:0008006" key="4">
    <source>
        <dbReference type="Google" id="ProtNLM"/>
    </source>
</evidence>
<keyword evidence="3" id="KW-1185">Reference proteome</keyword>
<reference evidence="2" key="1">
    <citation type="submission" date="2023-06" db="EMBL/GenBank/DDBJ databases">
        <title>Phylogenetic Diversity of Rhizobium strains.</title>
        <authorList>
            <person name="Moura F.T."/>
            <person name="Helene L.C.F."/>
            <person name="Hungria M."/>
        </authorList>
    </citation>
    <scope>NUCLEOTIDE SEQUENCE</scope>
    <source>
        <strain evidence="2">CCGE524</strain>
    </source>
</reference>
<feature type="signal peptide" evidence="1">
    <location>
        <begin position="1"/>
        <end position="29"/>
    </location>
</feature>
<organism evidence="2 3">
    <name type="scientific">Rhizobium calliandrae</name>
    <dbReference type="NCBI Taxonomy" id="1312182"/>
    <lineage>
        <taxon>Bacteria</taxon>
        <taxon>Pseudomonadati</taxon>
        <taxon>Pseudomonadota</taxon>
        <taxon>Alphaproteobacteria</taxon>
        <taxon>Hyphomicrobiales</taxon>
        <taxon>Rhizobiaceae</taxon>
        <taxon>Rhizobium/Agrobacterium group</taxon>
        <taxon>Rhizobium</taxon>
    </lineage>
</organism>
<feature type="chain" id="PRO_5045054684" description="Lipoprotein" evidence="1">
    <location>
        <begin position="30"/>
        <end position="134"/>
    </location>
</feature>
<dbReference type="EMBL" id="JARFYN010000008">
    <property type="protein sequence ID" value="MDL2405712.1"/>
    <property type="molecule type" value="Genomic_DNA"/>
</dbReference>
<evidence type="ECO:0000313" key="3">
    <source>
        <dbReference type="Proteomes" id="UP001172630"/>
    </source>
</evidence>
<dbReference type="Proteomes" id="UP001172630">
    <property type="component" value="Unassembled WGS sequence"/>
</dbReference>
<name>A0ABT7KAX1_9HYPH</name>
<evidence type="ECO:0000256" key="1">
    <source>
        <dbReference type="SAM" id="SignalP"/>
    </source>
</evidence>
<evidence type="ECO:0000313" key="2">
    <source>
        <dbReference type="EMBL" id="MDL2405712.1"/>
    </source>
</evidence>
<proteinExistence type="predicted"/>
<keyword evidence="1" id="KW-0732">Signal</keyword>
<protein>
    <recommendedName>
        <fullName evidence="4">Lipoprotein</fullName>
    </recommendedName>
</protein>
<dbReference type="PROSITE" id="PS51257">
    <property type="entry name" value="PROKAR_LIPOPROTEIN"/>
    <property type="match status" value="1"/>
</dbReference>